<comment type="caution">
    <text evidence="1">The sequence shown here is derived from an EMBL/GenBank/DDBJ whole genome shotgun (WGS) entry which is preliminary data.</text>
</comment>
<proteinExistence type="predicted"/>
<dbReference type="EMBL" id="LAZR01002383">
    <property type="protein sequence ID" value="KKN30761.1"/>
    <property type="molecule type" value="Genomic_DNA"/>
</dbReference>
<feature type="non-terminal residue" evidence="1">
    <location>
        <position position="416"/>
    </location>
</feature>
<accession>A0A0F9S0V6</accession>
<reference evidence="1" key="1">
    <citation type="journal article" date="2015" name="Nature">
        <title>Complex archaea that bridge the gap between prokaryotes and eukaryotes.</title>
        <authorList>
            <person name="Spang A."/>
            <person name="Saw J.H."/>
            <person name="Jorgensen S.L."/>
            <person name="Zaremba-Niedzwiedzka K."/>
            <person name="Martijn J."/>
            <person name="Lind A.E."/>
            <person name="van Eijk R."/>
            <person name="Schleper C."/>
            <person name="Guy L."/>
            <person name="Ettema T.J."/>
        </authorList>
    </citation>
    <scope>NUCLEOTIDE SEQUENCE</scope>
</reference>
<sequence>MIRFLRTGLLVFLFSIGISPLIAEDFDIHGFVQTNFSLRIAATGEARTFSGKPLPDYLLGDERVQLEITRFGATTQLFGKIDLFYDAVDKLADLDVREAYIDLTLGKFDIRAGRQIITWGVGDLVFINDVFPKNWVAFLSGQPLQYLKFGSDAININIFPKFVSVQIIAIPFYRADVLPRGERLLAFDPLPTIANREEVQPEMSFKNTQIAGRLYRYLGNFDFSLYFYKGFWGSPPGMILDSADNLLTFSHPRLNVYGGSLQGAFLKGVLSVEGGYYDSRDDQQGTNMGIENSQIRFLAGYQRALGENLILGLQYYGERIQDYTEYVQNLPSTFPQRKEWRHTLSLRLTQLLKYQTLRFSLFIFYSPNEKDYYVNPEVRYDLGSGVWFAAGGIFLGGEKDYTFFGQFEKNDNVYFI</sequence>
<name>A0A0F9S0V6_9ZZZZ</name>
<dbReference type="AlphaFoldDB" id="A0A0F9S0V6"/>
<protein>
    <submittedName>
        <fullName evidence="1">Uncharacterized protein</fullName>
    </submittedName>
</protein>
<evidence type="ECO:0000313" key="1">
    <source>
        <dbReference type="EMBL" id="KKN30761.1"/>
    </source>
</evidence>
<gene>
    <name evidence="1" type="ORF">LCGC14_0830890</name>
</gene>
<organism evidence="1">
    <name type="scientific">marine sediment metagenome</name>
    <dbReference type="NCBI Taxonomy" id="412755"/>
    <lineage>
        <taxon>unclassified sequences</taxon>
        <taxon>metagenomes</taxon>
        <taxon>ecological metagenomes</taxon>
    </lineage>
</organism>